<evidence type="ECO:0000313" key="3">
    <source>
        <dbReference type="Proteomes" id="UP000263014"/>
    </source>
</evidence>
<name>A0A374PFM0_9FIRM</name>
<accession>A0A374PFM0</accession>
<sequence length="249" mass="27435">MILEGYIMSGKNQETQYKISNIQIKDGLISWENHMVRSSGISQVWLGELTVKPFPAELFLILLFIALAGTHVVCMLIALAASAAVWLLYHRTGSAEKMVHMKLLDGDIISFSAHDEDSAAGFYEAVKSLTEDGTAVEILFDENGKAVKSSEEDTAKDTTPAKVKTVSRNAVRGPLAQELQVLYENYSKKEDADSEILAFIDEMIDLTESGDRSGLTAAYKKFVTMGLISECNELGLDKIIQEIKASIYQ</sequence>
<evidence type="ECO:0000313" key="2">
    <source>
        <dbReference type="EMBL" id="RGJ08604.1"/>
    </source>
</evidence>
<keyword evidence="1" id="KW-0812">Transmembrane</keyword>
<dbReference type="AlphaFoldDB" id="A0A374PFM0"/>
<keyword evidence="1" id="KW-1133">Transmembrane helix</keyword>
<dbReference type="Proteomes" id="UP000263014">
    <property type="component" value="Unassembled WGS sequence"/>
</dbReference>
<reference evidence="2 3" key="1">
    <citation type="submission" date="2018-08" db="EMBL/GenBank/DDBJ databases">
        <title>A genome reference for cultivated species of the human gut microbiota.</title>
        <authorList>
            <person name="Zou Y."/>
            <person name="Xue W."/>
            <person name="Luo G."/>
        </authorList>
    </citation>
    <scope>NUCLEOTIDE SEQUENCE [LARGE SCALE GENOMIC DNA]</scope>
    <source>
        <strain evidence="2 3">TM09-12</strain>
    </source>
</reference>
<organism evidence="2 3">
    <name type="scientific">Hungatella hathewayi</name>
    <dbReference type="NCBI Taxonomy" id="154046"/>
    <lineage>
        <taxon>Bacteria</taxon>
        <taxon>Bacillati</taxon>
        <taxon>Bacillota</taxon>
        <taxon>Clostridia</taxon>
        <taxon>Lachnospirales</taxon>
        <taxon>Lachnospiraceae</taxon>
        <taxon>Hungatella</taxon>
    </lineage>
</organism>
<proteinExistence type="predicted"/>
<evidence type="ECO:0000256" key="1">
    <source>
        <dbReference type="SAM" id="Phobius"/>
    </source>
</evidence>
<comment type="caution">
    <text evidence="2">The sequence shown here is derived from an EMBL/GenBank/DDBJ whole genome shotgun (WGS) entry which is preliminary data.</text>
</comment>
<keyword evidence="1" id="KW-0472">Membrane</keyword>
<protein>
    <submittedName>
        <fullName evidence="2">Uncharacterized protein</fullName>
    </submittedName>
</protein>
<gene>
    <name evidence="2" type="ORF">DXD79_04270</name>
</gene>
<dbReference type="EMBL" id="QSON01000001">
    <property type="protein sequence ID" value="RGJ08604.1"/>
    <property type="molecule type" value="Genomic_DNA"/>
</dbReference>
<feature type="transmembrane region" description="Helical" evidence="1">
    <location>
        <begin position="58"/>
        <end position="89"/>
    </location>
</feature>